<dbReference type="Proteomes" id="UP000193380">
    <property type="component" value="Unassembled WGS sequence"/>
</dbReference>
<dbReference type="EMBL" id="FR945248">
    <property type="protein sequence ID" value="CDQ99301.1"/>
    <property type="molecule type" value="Genomic_DNA"/>
</dbReference>
<gene>
    <name evidence="5" type="ORF">GSONMT00018273001</name>
</gene>
<dbReference type="Pfam" id="PF00100">
    <property type="entry name" value="Zona_pellucida"/>
    <property type="match status" value="1"/>
</dbReference>
<organism evidence="5 6">
    <name type="scientific">Oncorhynchus mykiss</name>
    <name type="common">Rainbow trout</name>
    <name type="synonym">Salmo gairdneri</name>
    <dbReference type="NCBI Taxonomy" id="8022"/>
    <lineage>
        <taxon>Eukaryota</taxon>
        <taxon>Metazoa</taxon>
        <taxon>Chordata</taxon>
        <taxon>Craniata</taxon>
        <taxon>Vertebrata</taxon>
        <taxon>Euteleostomi</taxon>
        <taxon>Actinopterygii</taxon>
        <taxon>Neopterygii</taxon>
        <taxon>Teleostei</taxon>
        <taxon>Protacanthopterygii</taxon>
        <taxon>Salmoniformes</taxon>
        <taxon>Salmonidae</taxon>
        <taxon>Salmoninae</taxon>
        <taxon>Oncorhynchus</taxon>
    </lineage>
</organism>
<protein>
    <recommendedName>
        <fullName evidence="4">ZP domain-containing protein</fullName>
    </recommendedName>
</protein>
<dbReference type="PaxDb" id="8022-A0A060Z5N5"/>
<evidence type="ECO:0000256" key="3">
    <source>
        <dbReference type="SAM" id="Phobius"/>
    </source>
</evidence>
<dbReference type="InterPro" id="IPR001507">
    <property type="entry name" value="ZP_dom"/>
</dbReference>
<evidence type="ECO:0000256" key="1">
    <source>
        <dbReference type="ARBA" id="ARBA00022729"/>
    </source>
</evidence>
<dbReference type="AlphaFoldDB" id="A0A060Z5N5"/>
<proteinExistence type="predicted"/>
<reference evidence="5" key="1">
    <citation type="journal article" date="2014" name="Nat. Commun.">
        <title>The rainbow trout genome provides novel insights into evolution after whole-genome duplication in vertebrates.</title>
        <authorList>
            <person name="Berthelot C."/>
            <person name="Brunet F."/>
            <person name="Chalopin D."/>
            <person name="Juanchich A."/>
            <person name="Bernard M."/>
            <person name="Noel B."/>
            <person name="Bento P."/>
            <person name="Da Silva C."/>
            <person name="Labadie K."/>
            <person name="Alberti A."/>
            <person name="Aury J.M."/>
            <person name="Louis A."/>
            <person name="Dehais P."/>
            <person name="Bardou P."/>
            <person name="Montfort J."/>
            <person name="Klopp C."/>
            <person name="Cabau C."/>
            <person name="Gaspin C."/>
            <person name="Thorgaard G.H."/>
            <person name="Boussaha M."/>
            <person name="Quillet E."/>
            <person name="Guyomard R."/>
            <person name="Galiana D."/>
            <person name="Bobe J."/>
            <person name="Volff J.N."/>
            <person name="Genet C."/>
            <person name="Wincker P."/>
            <person name="Jaillon O."/>
            <person name="Roest Crollius H."/>
            <person name="Guiguen Y."/>
        </authorList>
    </citation>
    <scope>NUCLEOTIDE SEQUENCE [LARGE SCALE GENOMIC DNA]</scope>
</reference>
<evidence type="ECO:0000259" key="4">
    <source>
        <dbReference type="PROSITE" id="PS51034"/>
    </source>
</evidence>
<dbReference type="InterPro" id="IPR042235">
    <property type="entry name" value="ZP-C_dom"/>
</dbReference>
<dbReference type="InterPro" id="IPR055355">
    <property type="entry name" value="ZP-C"/>
</dbReference>
<keyword evidence="1" id="KW-0732">Signal</keyword>
<name>A0A060Z5N5_ONCMY</name>
<evidence type="ECO:0000313" key="6">
    <source>
        <dbReference type="Proteomes" id="UP000193380"/>
    </source>
</evidence>
<feature type="non-terminal residue" evidence="5">
    <location>
        <position position="1"/>
    </location>
</feature>
<reference evidence="5" key="2">
    <citation type="submission" date="2014-03" db="EMBL/GenBank/DDBJ databases">
        <authorList>
            <person name="Genoscope - CEA"/>
        </authorList>
    </citation>
    <scope>NUCLEOTIDE SEQUENCE</scope>
</reference>
<dbReference type="PROSITE" id="PS51034">
    <property type="entry name" value="ZP_2"/>
    <property type="match status" value="1"/>
</dbReference>
<accession>A0A060Z5N5</accession>
<feature type="domain" description="ZP" evidence="4">
    <location>
        <begin position="1"/>
        <end position="121"/>
    </location>
</feature>
<keyword evidence="3" id="KW-0472">Membrane</keyword>
<evidence type="ECO:0000313" key="5">
    <source>
        <dbReference type="EMBL" id="CDQ99301.1"/>
    </source>
</evidence>
<dbReference type="Gene3D" id="2.60.40.4100">
    <property type="entry name" value="Zona pellucida, ZP-C domain"/>
    <property type="match status" value="1"/>
</dbReference>
<keyword evidence="3" id="KW-1133">Transmembrane helix</keyword>
<feature type="transmembrane region" description="Helical" evidence="3">
    <location>
        <begin position="171"/>
        <end position="191"/>
    </location>
</feature>
<dbReference type="PANTHER" id="PTHR14002">
    <property type="entry name" value="ENDOGLIN/TGF-BETA RECEPTOR TYPE III"/>
    <property type="match status" value="1"/>
</dbReference>
<dbReference type="PANTHER" id="PTHR14002:SF59">
    <property type="entry name" value="CUB AND ZONA PELLUCIDA-LIKE DOMAIN-CONTAINING PROTEIN 1-RELATED"/>
    <property type="match status" value="1"/>
</dbReference>
<sequence length="208" mass="23373">IKRCALLKTSDYPLDVVVKQMIYMDIEATTTVNNTEIFVESCRVAPYDNVNYHPTYAIIENGCNVDLTVQIFSPRHKRHFRFRMEAIKFIGLHDLVYISCSVILCEAGNPNTRCAQGCINSTSPQSADHHHRKRDASMQMAKHHISQGPLRLIKTSESAGNTYLEVTNMNMVFMAGCFLAAIAMVCGFVLYKAKASGVKYQPLPTFET</sequence>
<keyword evidence="2" id="KW-1015">Disulfide bond</keyword>
<evidence type="ECO:0000256" key="2">
    <source>
        <dbReference type="ARBA" id="ARBA00023157"/>
    </source>
</evidence>
<dbReference type="STRING" id="8022.A0A060Z5N5"/>
<keyword evidence="3" id="KW-0812">Transmembrane</keyword>